<sequence length="240" mass="24319">MASPRLSSTPCGMPMADSAASSCLPSHSESVAPLRPSSLIAGSGGWAGRWAMAACVLPICRQRDIAWVACGMSRNTGMPTASSAWMLLSSAPTQITMMGQCTCWRASDSACTNASAMLCIMPMKSTMACVSLSAARHCMARPIMGVSCSTLPVMSSGLAGCTKLGSTGTRAVSTSGLSGGSTRPRGSQASAISTPAPPETVITASLGPSGVALCSSRRAASIISVRLCTRTAPCCVRQAS</sequence>
<evidence type="ECO:0000313" key="2">
    <source>
        <dbReference type="EMBL" id="MPM69723.1"/>
    </source>
</evidence>
<feature type="region of interest" description="Disordered" evidence="1">
    <location>
        <begin position="168"/>
        <end position="195"/>
    </location>
</feature>
<accession>A0A645C308</accession>
<feature type="compositionally biased region" description="Polar residues" evidence="1">
    <location>
        <begin position="168"/>
        <end position="193"/>
    </location>
</feature>
<name>A0A645C308_9ZZZZ</name>
<comment type="caution">
    <text evidence="2">The sequence shown here is derived from an EMBL/GenBank/DDBJ whole genome shotgun (WGS) entry which is preliminary data.</text>
</comment>
<evidence type="ECO:0000256" key="1">
    <source>
        <dbReference type="SAM" id="MobiDB-lite"/>
    </source>
</evidence>
<proteinExistence type="predicted"/>
<dbReference type="AlphaFoldDB" id="A0A645C308"/>
<dbReference type="EMBL" id="VSSQ01023036">
    <property type="protein sequence ID" value="MPM69723.1"/>
    <property type="molecule type" value="Genomic_DNA"/>
</dbReference>
<protein>
    <submittedName>
        <fullName evidence="2">Uncharacterized protein</fullName>
    </submittedName>
</protein>
<organism evidence="2">
    <name type="scientific">bioreactor metagenome</name>
    <dbReference type="NCBI Taxonomy" id="1076179"/>
    <lineage>
        <taxon>unclassified sequences</taxon>
        <taxon>metagenomes</taxon>
        <taxon>ecological metagenomes</taxon>
    </lineage>
</organism>
<gene>
    <name evidence="2" type="ORF">SDC9_116671</name>
</gene>
<reference evidence="2" key="1">
    <citation type="submission" date="2019-08" db="EMBL/GenBank/DDBJ databases">
        <authorList>
            <person name="Kucharzyk K."/>
            <person name="Murdoch R.W."/>
            <person name="Higgins S."/>
            <person name="Loffler F."/>
        </authorList>
    </citation>
    <scope>NUCLEOTIDE SEQUENCE</scope>
</reference>